<keyword evidence="10" id="KW-1185">Reference proteome</keyword>
<keyword evidence="3 8" id="KW-0540">Nuclease</keyword>
<evidence type="ECO:0000256" key="8">
    <source>
        <dbReference type="HAMAP-Rule" id="MF_00009"/>
    </source>
</evidence>
<keyword evidence="2 8" id="KW-0690">Ribosome biogenesis</keyword>
<dbReference type="InterPro" id="IPR020549">
    <property type="entry name" value="YbeY_CS"/>
</dbReference>
<evidence type="ECO:0000313" key="10">
    <source>
        <dbReference type="Proteomes" id="UP001234343"/>
    </source>
</evidence>
<evidence type="ECO:0000256" key="7">
    <source>
        <dbReference type="ARBA" id="ARBA00022833"/>
    </source>
</evidence>
<evidence type="ECO:0000256" key="1">
    <source>
        <dbReference type="ARBA" id="ARBA00010875"/>
    </source>
</evidence>
<gene>
    <name evidence="8 9" type="primary">ybeY</name>
    <name evidence="9" type="ORF">QTP81_11440</name>
</gene>
<protein>
    <recommendedName>
        <fullName evidence="8">Endoribonuclease YbeY</fullName>
        <ecNumber evidence="8">3.1.-.-</ecNumber>
    </recommendedName>
</protein>
<dbReference type="Proteomes" id="UP001234343">
    <property type="component" value="Unassembled WGS sequence"/>
</dbReference>
<evidence type="ECO:0000256" key="4">
    <source>
        <dbReference type="ARBA" id="ARBA00022723"/>
    </source>
</evidence>
<dbReference type="RefSeq" id="WP_289365595.1">
    <property type="nucleotide sequence ID" value="NZ_JAUCBP010000007.1"/>
</dbReference>
<feature type="binding site" evidence="8">
    <location>
        <position position="122"/>
    </location>
    <ligand>
        <name>Zn(2+)</name>
        <dbReference type="ChEBI" id="CHEBI:29105"/>
        <note>catalytic</note>
    </ligand>
</feature>
<dbReference type="PROSITE" id="PS01306">
    <property type="entry name" value="UPF0054"/>
    <property type="match status" value="1"/>
</dbReference>
<dbReference type="EC" id="3.1.-.-" evidence="8"/>
<dbReference type="PANTHER" id="PTHR46986">
    <property type="entry name" value="ENDORIBONUCLEASE YBEY, CHLOROPLASTIC"/>
    <property type="match status" value="1"/>
</dbReference>
<comment type="cofactor">
    <cofactor evidence="8">
        <name>Zn(2+)</name>
        <dbReference type="ChEBI" id="CHEBI:29105"/>
    </cofactor>
    <text evidence="8">Binds 1 zinc ion.</text>
</comment>
<evidence type="ECO:0000256" key="6">
    <source>
        <dbReference type="ARBA" id="ARBA00022801"/>
    </source>
</evidence>
<evidence type="ECO:0000313" key="9">
    <source>
        <dbReference type="EMBL" id="MDM7861207.1"/>
    </source>
</evidence>
<sequence length="151" mass="17133">MTNQIDLQHACDNQIPALEDFECWTTLALDANQLKARELTIRLVNSDESQQLNAQYRGKDKPTNVLSFPFECPPEVDIPLLGDLVICADVVEREATEQNKPLNHHYAHLTIHGVLHLLGFDHIDPEQAVEMESLETRLLAKLGIDDPYQDH</sequence>
<organism evidence="9 10">
    <name type="scientific">Alteromonas arenosi</name>
    <dbReference type="NCBI Taxonomy" id="3055817"/>
    <lineage>
        <taxon>Bacteria</taxon>
        <taxon>Pseudomonadati</taxon>
        <taxon>Pseudomonadota</taxon>
        <taxon>Gammaproteobacteria</taxon>
        <taxon>Alteromonadales</taxon>
        <taxon>Alteromonadaceae</taxon>
        <taxon>Alteromonas/Salinimonas group</taxon>
        <taxon>Alteromonas</taxon>
    </lineage>
</organism>
<evidence type="ECO:0000256" key="2">
    <source>
        <dbReference type="ARBA" id="ARBA00022517"/>
    </source>
</evidence>
<dbReference type="SUPFAM" id="SSF55486">
    <property type="entry name" value="Metalloproteases ('zincins'), catalytic domain"/>
    <property type="match status" value="1"/>
</dbReference>
<accession>A0ABT7SYD4</accession>
<proteinExistence type="inferred from homology"/>
<dbReference type="PANTHER" id="PTHR46986:SF1">
    <property type="entry name" value="ENDORIBONUCLEASE YBEY, CHLOROPLASTIC"/>
    <property type="match status" value="1"/>
</dbReference>
<evidence type="ECO:0000256" key="3">
    <source>
        <dbReference type="ARBA" id="ARBA00022722"/>
    </source>
</evidence>
<feature type="binding site" evidence="8">
    <location>
        <position position="112"/>
    </location>
    <ligand>
        <name>Zn(2+)</name>
        <dbReference type="ChEBI" id="CHEBI:29105"/>
        <note>catalytic</note>
    </ligand>
</feature>
<dbReference type="InterPro" id="IPR023091">
    <property type="entry name" value="MetalPrtase_cat_dom_sf_prd"/>
</dbReference>
<dbReference type="Gene3D" id="3.40.390.30">
    <property type="entry name" value="Metalloproteases ('zincins'), catalytic domain"/>
    <property type="match status" value="1"/>
</dbReference>
<dbReference type="InterPro" id="IPR002036">
    <property type="entry name" value="YbeY"/>
</dbReference>
<dbReference type="Pfam" id="PF02130">
    <property type="entry name" value="YbeY"/>
    <property type="match status" value="1"/>
</dbReference>
<dbReference type="NCBIfam" id="TIGR00043">
    <property type="entry name" value="rRNA maturation RNase YbeY"/>
    <property type="match status" value="1"/>
</dbReference>
<name>A0ABT7SYD4_9ALTE</name>
<reference evidence="9 10" key="1">
    <citation type="submission" date="2023-06" db="EMBL/GenBank/DDBJ databases">
        <title>Alteromonas sp. ASW11-36 isolated from intertidal sand.</title>
        <authorList>
            <person name="Li Y."/>
        </authorList>
    </citation>
    <scope>NUCLEOTIDE SEQUENCE [LARGE SCALE GENOMIC DNA]</scope>
    <source>
        <strain evidence="9 10">ASW11-36</strain>
    </source>
</reference>
<dbReference type="HAMAP" id="MF_00009">
    <property type="entry name" value="Endoribonucl_YbeY"/>
    <property type="match status" value="1"/>
</dbReference>
<keyword evidence="4 8" id="KW-0479">Metal-binding</keyword>
<comment type="subcellular location">
    <subcellularLocation>
        <location evidence="8">Cytoplasm</location>
    </subcellularLocation>
</comment>
<keyword evidence="7 8" id="KW-0862">Zinc</keyword>
<keyword evidence="6 8" id="KW-0378">Hydrolase</keyword>
<keyword evidence="5 8" id="KW-0255">Endonuclease</keyword>
<comment type="function">
    <text evidence="8">Single strand-specific metallo-endoribonuclease involved in late-stage 70S ribosome quality control and in maturation of the 3' terminus of the 16S rRNA.</text>
</comment>
<feature type="binding site" evidence="8">
    <location>
        <position position="116"/>
    </location>
    <ligand>
        <name>Zn(2+)</name>
        <dbReference type="ChEBI" id="CHEBI:29105"/>
        <note>catalytic</note>
    </ligand>
</feature>
<comment type="similarity">
    <text evidence="1 8">Belongs to the endoribonuclease YbeY family.</text>
</comment>
<comment type="caution">
    <text evidence="9">The sequence shown here is derived from an EMBL/GenBank/DDBJ whole genome shotgun (WGS) entry which is preliminary data.</text>
</comment>
<evidence type="ECO:0000256" key="5">
    <source>
        <dbReference type="ARBA" id="ARBA00022759"/>
    </source>
</evidence>
<dbReference type="EMBL" id="JAUCBP010000007">
    <property type="protein sequence ID" value="MDM7861207.1"/>
    <property type="molecule type" value="Genomic_DNA"/>
</dbReference>
<keyword evidence="8" id="KW-0963">Cytoplasm</keyword>
<keyword evidence="8" id="KW-0698">rRNA processing</keyword>